<evidence type="ECO:0000256" key="5">
    <source>
        <dbReference type="ARBA" id="ARBA00022801"/>
    </source>
</evidence>
<dbReference type="KEGG" id="cjk:jk0072"/>
<comment type="subcellular location">
    <subcellularLocation>
        <location evidence="1">Secreted</location>
    </subcellularLocation>
</comment>
<evidence type="ECO:0000259" key="10">
    <source>
        <dbReference type="Pfam" id="PF00326"/>
    </source>
</evidence>
<feature type="region of interest" description="Disordered" evidence="8">
    <location>
        <begin position="40"/>
        <end position="111"/>
    </location>
</feature>
<feature type="domain" description="Peptidase S9 prolyl oligopeptidase catalytic" evidence="10">
    <location>
        <begin position="192"/>
        <end position="246"/>
    </location>
</feature>
<dbReference type="GO" id="GO:0006508">
    <property type="term" value="P:proteolysis"/>
    <property type="evidence" value="ECO:0007669"/>
    <property type="project" value="InterPro"/>
</dbReference>
<keyword evidence="5" id="KW-0378">Hydrolase</keyword>
<feature type="signal peptide" evidence="9">
    <location>
        <begin position="1"/>
        <end position="29"/>
    </location>
</feature>
<dbReference type="eggNOG" id="COG3509">
    <property type="taxonomic scope" value="Bacteria"/>
</dbReference>
<feature type="chain" id="PRO_5038387191" evidence="9">
    <location>
        <begin position="30"/>
        <end position="356"/>
    </location>
</feature>
<sequence>MNRSLSSFLSSFQRIAVTLSLVLATAFGAAGVAAYNAPKADAAPQGSIPQLPPLPQLPPMPQLPELPPLPAGSADLQRMLQPPAAGQPAGPQRVNTAKPAPRVGNGHQTNVYTRSAGYNRRYILEMPTHYNPARPTPVIFGFDGWRDTPENFRRYSRLYETGARQQAIKIFPESINHGWEGAPYAVVKGGTDLKFILQIIDEIDRTYNIDRGRIYATGHSNGGGMTAVVACHLPHVFAAAAAVGGAYYDPVNMGCKNRAIPFLIMHGRGDTMMKINGGYRHNGAHYLAVRDLVGSYAKRNGCANAPRVTRIPGGERHVFPCARKELQLILNPQNHTWNRVPDASQEVWNFLSRQRL</sequence>
<dbReference type="EMBL" id="CR931997">
    <property type="protein sequence ID" value="CAI36221.1"/>
    <property type="molecule type" value="Genomic_DNA"/>
</dbReference>
<evidence type="ECO:0000256" key="2">
    <source>
        <dbReference type="ARBA" id="ARBA00022525"/>
    </source>
</evidence>
<evidence type="ECO:0000256" key="3">
    <source>
        <dbReference type="ARBA" id="ARBA00022651"/>
    </source>
</evidence>
<dbReference type="HOGENOM" id="CLU_027551_4_1_11"/>
<proteinExistence type="predicted"/>
<keyword evidence="2" id="KW-0964">Secreted</keyword>
<evidence type="ECO:0000313" key="11">
    <source>
        <dbReference type="EMBL" id="CAI36221.1"/>
    </source>
</evidence>
<evidence type="ECO:0000256" key="6">
    <source>
        <dbReference type="ARBA" id="ARBA00023277"/>
    </source>
</evidence>
<evidence type="ECO:0000313" key="12">
    <source>
        <dbReference type="Proteomes" id="UP000000545"/>
    </source>
</evidence>
<keyword evidence="12" id="KW-1185">Reference proteome</keyword>
<organism evidence="11 12">
    <name type="scientific">Corynebacterium jeikeium (strain K411)</name>
    <dbReference type="NCBI Taxonomy" id="306537"/>
    <lineage>
        <taxon>Bacteria</taxon>
        <taxon>Bacillati</taxon>
        <taxon>Actinomycetota</taxon>
        <taxon>Actinomycetes</taxon>
        <taxon>Mycobacteriales</taxon>
        <taxon>Corynebacteriaceae</taxon>
        <taxon>Corynebacterium</taxon>
    </lineage>
</organism>
<dbReference type="GeneID" id="92737554"/>
<dbReference type="InterPro" id="IPR043595">
    <property type="entry name" value="FaeB/C/D"/>
</dbReference>
<feature type="compositionally biased region" description="Pro residues" evidence="8">
    <location>
        <begin position="50"/>
        <end position="70"/>
    </location>
</feature>
<dbReference type="Gene3D" id="3.40.50.1820">
    <property type="entry name" value="alpha/beta hydrolase"/>
    <property type="match status" value="1"/>
</dbReference>
<keyword evidence="6" id="KW-0119">Carbohydrate metabolism</keyword>
<protein>
    <submittedName>
        <fullName evidence="11">Putative polyhydroxybutyrate depolymerase</fullName>
    </submittedName>
</protein>
<keyword evidence="3" id="KW-0858">Xylan degradation</keyword>
<accession>Q4JY86</accession>
<dbReference type="RefSeq" id="WP_011272825.1">
    <property type="nucleotide sequence ID" value="NC_007164.1"/>
</dbReference>
<dbReference type="SUPFAM" id="SSF53474">
    <property type="entry name" value="alpha/beta-Hydrolases"/>
    <property type="match status" value="1"/>
</dbReference>
<keyword evidence="7" id="KW-0624">Polysaccharide degradation</keyword>
<evidence type="ECO:0000256" key="9">
    <source>
        <dbReference type="SAM" id="SignalP"/>
    </source>
</evidence>
<evidence type="ECO:0000256" key="4">
    <source>
        <dbReference type="ARBA" id="ARBA00022729"/>
    </source>
</evidence>
<dbReference type="GO" id="GO:0045493">
    <property type="term" value="P:xylan catabolic process"/>
    <property type="evidence" value="ECO:0007669"/>
    <property type="project" value="UniProtKB-KW"/>
</dbReference>
<dbReference type="Proteomes" id="UP000000545">
    <property type="component" value="Chromosome"/>
</dbReference>
<evidence type="ECO:0000256" key="7">
    <source>
        <dbReference type="ARBA" id="ARBA00023326"/>
    </source>
</evidence>
<name>Q4JY86_CORJK</name>
<keyword evidence="4 9" id="KW-0732">Signal</keyword>
<dbReference type="AlphaFoldDB" id="Q4JY86"/>
<dbReference type="PATRIC" id="fig|306537.10.peg.83"/>
<reference evidence="11 12" key="1">
    <citation type="journal article" date="2005" name="J. Bacteriol.">
        <title>Complete genome sequence and analysis of the multiresistant nosocomial pathogen Corynebacterium jeikeium K411, a lipid-requiring bacterium of the human skin flora.</title>
        <authorList>
            <person name="Tauch A."/>
            <person name="Kaiser O."/>
            <person name="Hain T."/>
            <person name="Goesmann A."/>
            <person name="Weisshaar B."/>
            <person name="Albersmeier A."/>
            <person name="Bekel T."/>
            <person name="Bischoff N."/>
            <person name="Brune I."/>
            <person name="Chakraborty T."/>
            <person name="Kalinowski J."/>
            <person name="Meyer F."/>
            <person name="Rupp O."/>
            <person name="Schneiker S."/>
            <person name="Viehoever P."/>
            <person name="Puehler A."/>
        </authorList>
    </citation>
    <scope>NUCLEOTIDE SEQUENCE [LARGE SCALE GENOMIC DNA]</scope>
    <source>
        <strain evidence="11 12">K411</strain>
    </source>
</reference>
<dbReference type="InterPro" id="IPR001375">
    <property type="entry name" value="Peptidase_S9_cat"/>
</dbReference>
<dbReference type="GO" id="GO:0005576">
    <property type="term" value="C:extracellular region"/>
    <property type="evidence" value="ECO:0007669"/>
    <property type="project" value="UniProtKB-SubCell"/>
</dbReference>
<dbReference type="OrthoDB" id="9767239at2"/>
<dbReference type="PANTHER" id="PTHR38050:SF2">
    <property type="entry name" value="FERULOYL ESTERASE C-RELATED"/>
    <property type="match status" value="1"/>
</dbReference>
<feature type="compositionally biased region" description="Low complexity" evidence="8">
    <location>
        <begin position="81"/>
        <end position="92"/>
    </location>
</feature>
<dbReference type="GO" id="GO:0008236">
    <property type="term" value="F:serine-type peptidase activity"/>
    <property type="evidence" value="ECO:0007669"/>
    <property type="project" value="InterPro"/>
</dbReference>
<gene>
    <name evidence="11" type="ordered locus">jk0072</name>
</gene>
<evidence type="ECO:0000256" key="1">
    <source>
        <dbReference type="ARBA" id="ARBA00004613"/>
    </source>
</evidence>
<dbReference type="GO" id="GO:0030600">
    <property type="term" value="F:feruloyl esterase activity"/>
    <property type="evidence" value="ECO:0007669"/>
    <property type="project" value="InterPro"/>
</dbReference>
<evidence type="ECO:0000256" key="8">
    <source>
        <dbReference type="SAM" id="MobiDB-lite"/>
    </source>
</evidence>
<dbReference type="InterPro" id="IPR029058">
    <property type="entry name" value="AB_hydrolase_fold"/>
</dbReference>
<dbReference type="PANTHER" id="PTHR38050">
    <property type="match status" value="1"/>
</dbReference>
<dbReference type="Pfam" id="PF00326">
    <property type="entry name" value="Peptidase_S9"/>
    <property type="match status" value="1"/>
</dbReference>